<dbReference type="PANTHER" id="PTHR22594">
    <property type="entry name" value="ASPARTYL/LYSYL-TRNA SYNTHETASE"/>
    <property type="match status" value="1"/>
</dbReference>
<keyword evidence="3" id="KW-0067">ATP-binding</keyword>
<evidence type="ECO:0000313" key="8">
    <source>
        <dbReference type="EMBL" id="CAG8456828.1"/>
    </source>
</evidence>
<feature type="domain" description="OB" evidence="7">
    <location>
        <begin position="23"/>
        <end position="98"/>
    </location>
</feature>
<proteinExistence type="predicted"/>
<evidence type="ECO:0000313" key="9">
    <source>
        <dbReference type="Proteomes" id="UP000789396"/>
    </source>
</evidence>
<organism evidence="8 9">
    <name type="scientific">Racocetra fulgida</name>
    <dbReference type="NCBI Taxonomy" id="60492"/>
    <lineage>
        <taxon>Eukaryota</taxon>
        <taxon>Fungi</taxon>
        <taxon>Fungi incertae sedis</taxon>
        <taxon>Mucoromycota</taxon>
        <taxon>Glomeromycotina</taxon>
        <taxon>Glomeromycetes</taxon>
        <taxon>Diversisporales</taxon>
        <taxon>Gigasporaceae</taxon>
        <taxon>Racocetra</taxon>
    </lineage>
</organism>
<comment type="caution">
    <text evidence="8">The sequence shown here is derived from an EMBL/GenBank/DDBJ whole genome shotgun (WGS) entry which is preliminary data.</text>
</comment>
<dbReference type="SUPFAM" id="SSF50249">
    <property type="entry name" value="Nucleic acid-binding proteins"/>
    <property type="match status" value="1"/>
</dbReference>
<evidence type="ECO:0000259" key="7">
    <source>
        <dbReference type="Pfam" id="PF01336"/>
    </source>
</evidence>
<dbReference type="GO" id="GO:0004816">
    <property type="term" value="F:asparagine-tRNA ligase activity"/>
    <property type="evidence" value="ECO:0007669"/>
    <property type="project" value="TreeGrafter"/>
</dbReference>
<dbReference type="GO" id="GO:0006421">
    <property type="term" value="P:asparaginyl-tRNA aminoacylation"/>
    <property type="evidence" value="ECO:0007669"/>
    <property type="project" value="TreeGrafter"/>
</dbReference>
<dbReference type="AlphaFoldDB" id="A0A9N8VPD4"/>
<feature type="domain" description="Aminoacyl-tRNA synthetase class II (D/K/N)" evidence="6">
    <location>
        <begin position="207"/>
        <end position="354"/>
    </location>
</feature>
<reference evidence="8" key="1">
    <citation type="submission" date="2021-06" db="EMBL/GenBank/DDBJ databases">
        <authorList>
            <person name="Kallberg Y."/>
            <person name="Tangrot J."/>
            <person name="Rosling A."/>
        </authorList>
    </citation>
    <scope>NUCLEOTIDE SEQUENCE</scope>
    <source>
        <strain evidence="8">IN212</strain>
    </source>
</reference>
<dbReference type="InterPro" id="IPR045864">
    <property type="entry name" value="aa-tRNA-synth_II/BPL/LPL"/>
</dbReference>
<gene>
    <name evidence="8" type="ORF">RFULGI_LOCUS498</name>
</gene>
<feature type="domain" description="Aminoacyl-tRNA synthetase class II (D/K/N)" evidence="6">
    <location>
        <begin position="118"/>
        <end position="203"/>
    </location>
</feature>
<dbReference type="GO" id="GO:0005739">
    <property type="term" value="C:mitochondrion"/>
    <property type="evidence" value="ECO:0007669"/>
    <property type="project" value="TreeGrafter"/>
</dbReference>
<dbReference type="Pfam" id="PF00152">
    <property type="entry name" value="tRNA-synt_2"/>
    <property type="match status" value="2"/>
</dbReference>
<dbReference type="CDD" id="cd04318">
    <property type="entry name" value="EcAsnRS_like_N"/>
    <property type="match status" value="1"/>
</dbReference>
<keyword evidence="4" id="KW-0648">Protein biosynthesis</keyword>
<dbReference type="GO" id="GO:0003676">
    <property type="term" value="F:nucleic acid binding"/>
    <property type="evidence" value="ECO:0007669"/>
    <property type="project" value="InterPro"/>
</dbReference>
<keyword evidence="1" id="KW-0436">Ligase</keyword>
<dbReference type="Gene3D" id="2.40.50.140">
    <property type="entry name" value="Nucleic acid-binding proteins"/>
    <property type="match status" value="1"/>
</dbReference>
<keyword evidence="2" id="KW-0547">Nucleotide-binding</keyword>
<sequence>MLITIKEIYQKFQELSKLEKIAVGGWVKSIRESKEKIFITLNDGSTLKSLQIIVRKNFSQSNLLEKINFASTLLVSGKLTLTPERAQNCELRASKIELVNPTATYYPFQKKNIPLEIVRHYPHLRTKTNYFLALFRLRHSISKAIHDFFHQEGFYYVPTPIITSNDAEGAGEAFTITTDKKEPFFSQPASLTVSGQLHAEALAQGLAEMAFADLEIIINLAEKMTKYVINYVLDNNGTELEYLENYDKENKKEIINKLKKIVDKKFERMDYSEHEKYLCQYFNNAPVFVLNFPKEITAFYMKGRALPETKNNSEKKIVACFDLLFPEIGELIGGSMREDNYQVLVEKARKIGLDTANLA</sequence>
<dbReference type="InterPro" id="IPR012340">
    <property type="entry name" value="NA-bd_OB-fold"/>
</dbReference>
<dbReference type="Proteomes" id="UP000789396">
    <property type="component" value="Unassembled WGS sequence"/>
</dbReference>
<evidence type="ECO:0000256" key="1">
    <source>
        <dbReference type="ARBA" id="ARBA00022598"/>
    </source>
</evidence>
<keyword evidence="5" id="KW-0030">Aminoacyl-tRNA synthetase</keyword>
<name>A0A9N8VPD4_9GLOM</name>
<dbReference type="GO" id="GO:0005524">
    <property type="term" value="F:ATP binding"/>
    <property type="evidence" value="ECO:0007669"/>
    <property type="project" value="UniProtKB-KW"/>
</dbReference>
<keyword evidence="9" id="KW-1185">Reference proteome</keyword>
<evidence type="ECO:0000259" key="6">
    <source>
        <dbReference type="Pfam" id="PF00152"/>
    </source>
</evidence>
<evidence type="ECO:0000256" key="4">
    <source>
        <dbReference type="ARBA" id="ARBA00022917"/>
    </source>
</evidence>
<dbReference type="OrthoDB" id="1931232at2759"/>
<protein>
    <submittedName>
        <fullName evidence="8">5759_t:CDS:1</fullName>
    </submittedName>
</protein>
<dbReference type="EMBL" id="CAJVPZ010000192">
    <property type="protein sequence ID" value="CAG8456828.1"/>
    <property type="molecule type" value="Genomic_DNA"/>
</dbReference>
<dbReference type="InterPro" id="IPR004364">
    <property type="entry name" value="Aa-tRNA-synt_II"/>
</dbReference>
<accession>A0A9N8VPD4</accession>
<evidence type="ECO:0000256" key="2">
    <source>
        <dbReference type="ARBA" id="ARBA00022741"/>
    </source>
</evidence>
<evidence type="ECO:0000256" key="5">
    <source>
        <dbReference type="ARBA" id="ARBA00023146"/>
    </source>
</evidence>
<evidence type="ECO:0000256" key="3">
    <source>
        <dbReference type="ARBA" id="ARBA00022840"/>
    </source>
</evidence>
<dbReference type="Pfam" id="PF01336">
    <property type="entry name" value="tRNA_anti-codon"/>
    <property type="match status" value="1"/>
</dbReference>
<dbReference type="InterPro" id="IPR004365">
    <property type="entry name" value="NA-bd_OB_tRNA"/>
</dbReference>
<dbReference type="SUPFAM" id="SSF55681">
    <property type="entry name" value="Class II aaRS and biotin synthetases"/>
    <property type="match status" value="1"/>
</dbReference>
<dbReference type="Gene3D" id="3.30.930.10">
    <property type="entry name" value="Bira Bifunctional Protein, Domain 2"/>
    <property type="match status" value="2"/>
</dbReference>
<dbReference type="PANTHER" id="PTHR22594:SF34">
    <property type="entry name" value="ASPARAGINE--TRNA LIGASE, MITOCHONDRIAL-RELATED"/>
    <property type="match status" value="1"/>
</dbReference>